<dbReference type="SUPFAM" id="SSF49899">
    <property type="entry name" value="Concanavalin A-like lectins/glucanases"/>
    <property type="match status" value="1"/>
</dbReference>
<evidence type="ECO:0000256" key="3">
    <source>
        <dbReference type="ARBA" id="ARBA00023295"/>
    </source>
</evidence>
<dbReference type="PANTHER" id="PTHR10963:SF22">
    <property type="entry name" value="GLYCOSIDASE CRH2-RELATED"/>
    <property type="match status" value="1"/>
</dbReference>
<dbReference type="GO" id="GO:0005975">
    <property type="term" value="P:carbohydrate metabolic process"/>
    <property type="evidence" value="ECO:0007669"/>
    <property type="project" value="InterPro"/>
</dbReference>
<feature type="domain" description="GH16" evidence="5">
    <location>
        <begin position="61"/>
        <end position="289"/>
    </location>
</feature>
<dbReference type="PROSITE" id="PS00026">
    <property type="entry name" value="CHIT_BIND_I_1"/>
    <property type="match status" value="1"/>
</dbReference>
<proteinExistence type="predicted"/>
<dbReference type="GO" id="GO:0016757">
    <property type="term" value="F:glycosyltransferase activity"/>
    <property type="evidence" value="ECO:0007669"/>
    <property type="project" value="TreeGrafter"/>
</dbReference>
<keyword evidence="2" id="KW-0378">Hydrolase</keyword>
<dbReference type="STRING" id="240176.A8NBU4"/>
<feature type="signal peptide" evidence="4">
    <location>
        <begin position="1"/>
        <end position="22"/>
    </location>
</feature>
<feature type="chain" id="PRO_5002724147" evidence="4">
    <location>
        <begin position="23"/>
        <end position="367"/>
    </location>
</feature>
<dbReference type="GO" id="GO:0009277">
    <property type="term" value="C:fungal-type cell wall"/>
    <property type="evidence" value="ECO:0007669"/>
    <property type="project" value="TreeGrafter"/>
</dbReference>
<evidence type="ECO:0000256" key="1">
    <source>
        <dbReference type="ARBA" id="ARBA00022729"/>
    </source>
</evidence>
<dbReference type="Gene3D" id="2.60.120.200">
    <property type="match status" value="1"/>
</dbReference>
<dbReference type="PANTHER" id="PTHR10963">
    <property type="entry name" value="GLYCOSYL HYDROLASE-RELATED"/>
    <property type="match status" value="1"/>
</dbReference>
<dbReference type="EMBL" id="AACS02000009">
    <property type="protein sequence ID" value="EAU89665.1"/>
    <property type="molecule type" value="Genomic_DNA"/>
</dbReference>
<protein>
    <submittedName>
        <fullName evidence="6">Utr2p</fullName>
    </submittedName>
</protein>
<evidence type="ECO:0000259" key="5">
    <source>
        <dbReference type="PROSITE" id="PS51762"/>
    </source>
</evidence>
<organism evidence="6 7">
    <name type="scientific">Coprinopsis cinerea (strain Okayama-7 / 130 / ATCC MYA-4618 / FGSC 9003)</name>
    <name type="common">Inky cap fungus</name>
    <name type="synonym">Hormographiella aspergillata</name>
    <dbReference type="NCBI Taxonomy" id="240176"/>
    <lineage>
        <taxon>Eukaryota</taxon>
        <taxon>Fungi</taxon>
        <taxon>Dikarya</taxon>
        <taxon>Basidiomycota</taxon>
        <taxon>Agaricomycotina</taxon>
        <taxon>Agaricomycetes</taxon>
        <taxon>Agaricomycetidae</taxon>
        <taxon>Agaricales</taxon>
        <taxon>Agaricineae</taxon>
        <taxon>Psathyrellaceae</taxon>
        <taxon>Coprinopsis</taxon>
    </lineage>
</organism>
<dbReference type="InterPro" id="IPR050546">
    <property type="entry name" value="Glycosyl_Hydrlase_16"/>
</dbReference>
<name>A8NBU4_COPC7</name>
<keyword evidence="3" id="KW-0326">Glycosidase</keyword>
<gene>
    <name evidence="6" type="ORF">CC1G_02554</name>
</gene>
<dbReference type="InterPro" id="IPR018371">
    <property type="entry name" value="Chitin-binding_1_CS"/>
</dbReference>
<accession>A8NBU4</accession>
<dbReference type="GeneID" id="6008776"/>
<evidence type="ECO:0000313" key="6">
    <source>
        <dbReference type="EMBL" id="EAU89665.1"/>
    </source>
</evidence>
<evidence type="ECO:0000256" key="4">
    <source>
        <dbReference type="SAM" id="SignalP"/>
    </source>
</evidence>
<sequence>MHSVFAIGLPLLVSFFAGQAEAATCNETSPCPLSSPCCSEYGFCGTGHFCLGGCNPFSSRALDSCKPNPICQSNTYTFGDTSRIVDVKQYQGDTLLHDWVLEGGDVLVTNGTDGPELALTLTKENEGTKLSSTRYVHYGTITARMKTGKWGGVVTAFITMSDIKDEIDWEFPGAKTDEGQSNFFWQGVIPETSAGGYHDGLTDTFSNYHDYTIDWQPDALSWGIDGEIIRTIRKEDTLDPATGVHRYPTTPSRIQLSIWPAGIESSAPGTVEWAGGMIDWDDPDYVAAGQFYAMVQSVTVLCAPPQQQGVNLTSYVYSSNQTVAEPLISYTNRSTHLKGSAVSVGHGGMHGVIVGAVTLFLLVVHAF</sequence>
<dbReference type="Proteomes" id="UP000001861">
    <property type="component" value="Unassembled WGS sequence"/>
</dbReference>
<keyword evidence="1 4" id="KW-0732">Signal</keyword>
<dbReference type="CDD" id="cd06923">
    <property type="entry name" value="ChtBD1_GH16"/>
    <property type="match status" value="1"/>
</dbReference>
<dbReference type="RefSeq" id="XP_001832292.1">
    <property type="nucleotide sequence ID" value="XM_001832240.2"/>
</dbReference>
<dbReference type="VEuPathDB" id="FungiDB:CC1G_02554"/>
<evidence type="ECO:0000313" key="7">
    <source>
        <dbReference type="Proteomes" id="UP000001861"/>
    </source>
</evidence>
<dbReference type="OMA" id="DWHTYTI"/>
<comment type="caution">
    <text evidence="6">The sequence shown here is derived from an EMBL/GenBank/DDBJ whole genome shotgun (WGS) entry which is preliminary data.</text>
</comment>
<keyword evidence="7" id="KW-1185">Reference proteome</keyword>
<dbReference type="KEGG" id="cci:CC1G_02554"/>
<evidence type="ECO:0000256" key="2">
    <source>
        <dbReference type="ARBA" id="ARBA00022801"/>
    </source>
</evidence>
<dbReference type="InParanoid" id="A8NBU4"/>
<dbReference type="GO" id="GO:0008061">
    <property type="term" value="F:chitin binding"/>
    <property type="evidence" value="ECO:0007669"/>
    <property type="project" value="InterPro"/>
</dbReference>
<dbReference type="OrthoDB" id="4781at2759"/>
<dbReference type="GO" id="GO:0004553">
    <property type="term" value="F:hydrolase activity, hydrolyzing O-glycosyl compounds"/>
    <property type="evidence" value="ECO:0007669"/>
    <property type="project" value="InterPro"/>
</dbReference>
<dbReference type="GO" id="GO:0031505">
    <property type="term" value="P:fungal-type cell wall organization"/>
    <property type="evidence" value="ECO:0007669"/>
    <property type="project" value="TreeGrafter"/>
</dbReference>
<dbReference type="AlphaFoldDB" id="A8NBU4"/>
<dbReference type="PROSITE" id="PS51762">
    <property type="entry name" value="GH16_2"/>
    <property type="match status" value="1"/>
</dbReference>
<reference evidence="6 7" key="1">
    <citation type="journal article" date="2010" name="Proc. Natl. Acad. Sci. U.S.A.">
        <title>Insights into evolution of multicellular fungi from the assembled chromosomes of the mushroom Coprinopsis cinerea (Coprinus cinereus).</title>
        <authorList>
            <person name="Stajich J.E."/>
            <person name="Wilke S.K."/>
            <person name="Ahren D."/>
            <person name="Au C.H."/>
            <person name="Birren B.W."/>
            <person name="Borodovsky M."/>
            <person name="Burns C."/>
            <person name="Canback B."/>
            <person name="Casselton L.A."/>
            <person name="Cheng C.K."/>
            <person name="Deng J."/>
            <person name="Dietrich F.S."/>
            <person name="Fargo D.C."/>
            <person name="Farman M.L."/>
            <person name="Gathman A.C."/>
            <person name="Goldberg J."/>
            <person name="Guigo R."/>
            <person name="Hoegger P.J."/>
            <person name="Hooker J.B."/>
            <person name="Huggins A."/>
            <person name="James T.Y."/>
            <person name="Kamada T."/>
            <person name="Kilaru S."/>
            <person name="Kodira C."/>
            <person name="Kues U."/>
            <person name="Kupfer D."/>
            <person name="Kwan H.S."/>
            <person name="Lomsadze A."/>
            <person name="Li W."/>
            <person name="Lilly W.W."/>
            <person name="Ma L.J."/>
            <person name="Mackey A.J."/>
            <person name="Manning G."/>
            <person name="Martin F."/>
            <person name="Muraguchi H."/>
            <person name="Natvig D.O."/>
            <person name="Palmerini H."/>
            <person name="Ramesh M.A."/>
            <person name="Rehmeyer C.J."/>
            <person name="Roe B.A."/>
            <person name="Shenoy N."/>
            <person name="Stanke M."/>
            <person name="Ter-Hovhannisyan V."/>
            <person name="Tunlid A."/>
            <person name="Velagapudi R."/>
            <person name="Vision T.J."/>
            <person name="Zeng Q."/>
            <person name="Zolan M.E."/>
            <person name="Pukkila P.J."/>
        </authorList>
    </citation>
    <scope>NUCLEOTIDE SEQUENCE [LARGE SCALE GENOMIC DNA]</scope>
    <source>
        <strain evidence="7">Okayama-7 / 130 / ATCC MYA-4618 / FGSC 9003</strain>
    </source>
</reference>
<dbReference type="InterPro" id="IPR013320">
    <property type="entry name" value="ConA-like_dom_sf"/>
</dbReference>
<dbReference type="Pfam" id="PF00722">
    <property type="entry name" value="Glyco_hydro_16"/>
    <property type="match status" value="1"/>
</dbReference>
<dbReference type="InterPro" id="IPR000757">
    <property type="entry name" value="Beta-glucanase-like"/>
</dbReference>
<dbReference type="eggNOG" id="ENOG502QVQI">
    <property type="taxonomic scope" value="Eukaryota"/>
</dbReference>